<organism evidence="2">
    <name type="scientific">uncultured Caudovirales phage</name>
    <dbReference type="NCBI Taxonomy" id="2100421"/>
    <lineage>
        <taxon>Viruses</taxon>
        <taxon>Duplodnaviria</taxon>
        <taxon>Heunggongvirae</taxon>
        <taxon>Uroviricota</taxon>
        <taxon>Caudoviricetes</taxon>
        <taxon>Peduoviridae</taxon>
        <taxon>Maltschvirus</taxon>
        <taxon>Maltschvirus maltsch</taxon>
    </lineage>
</organism>
<sequence>MAQYIKQGNIFGRIGSGLGKGLAEQIPKEIERTRLASGLKQAAEQGGTPYQQFAAIAPYAYDKPQVLQTAGELLRQDAYLKAIKNQYEGQGGPKAGKAGYTPTQEDLSKPVKGEVPTLATPEDTAQSYKSYIPPTEQEERKDAFENFNANPARYNYDFENALQERKAITGRNQQIQQAHQTQEATAVAKEEKIKEAFDKEAKRLGIIPVGDAKGEIKANFDPKLYQMFEERLLNSILPKSDGGEGLTQEQATKKYSGDLLTAFRNYQDLGKVTSWSPREFNRQVDAVQKNFAHFGQPAKQVIMDRLIAEQQVSPSYAAHKAYPIKKGDMPTINKLGIKVGTPTISGVSMPMVNDATYAQLKKEMGKENSPLSVGYELEQKGQSARGWLNYLNNHRDDLEVWQADHLTKNLNVFDLKDMWLRAWE</sequence>
<name>A0A6J5LEZ7_9CAUD</name>
<feature type="region of interest" description="Disordered" evidence="1">
    <location>
        <begin position="90"/>
        <end position="109"/>
    </location>
</feature>
<gene>
    <name evidence="2" type="ORF">UFOVP256_60</name>
</gene>
<accession>A0A6J5LEZ7</accession>
<reference evidence="2" key="1">
    <citation type="submission" date="2020-04" db="EMBL/GenBank/DDBJ databases">
        <authorList>
            <person name="Chiriac C."/>
            <person name="Salcher M."/>
            <person name="Ghai R."/>
            <person name="Kavagutti S V."/>
        </authorList>
    </citation>
    <scope>NUCLEOTIDE SEQUENCE</scope>
</reference>
<dbReference type="EMBL" id="LR796263">
    <property type="protein sequence ID" value="CAB4132635.1"/>
    <property type="molecule type" value="Genomic_DNA"/>
</dbReference>
<protein>
    <submittedName>
        <fullName evidence="2">Uncharacterized protein</fullName>
    </submittedName>
</protein>
<proteinExistence type="predicted"/>
<evidence type="ECO:0000313" key="2">
    <source>
        <dbReference type="EMBL" id="CAB4132635.1"/>
    </source>
</evidence>
<evidence type="ECO:0000256" key="1">
    <source>
        <dbReference type="SAM" id="MobiDB-lite"/>
    </source>
</evidence>